<dbReference type="SUPFAM" id="SSF54001">
    <property type="entry name" value="Cysteine proteinases"/>
    <property type="match status" value="1"/>
</dbReference>
<proteinExistence type="predicted"/>
<dbReference type="Gene3D" id="3.10.620.30">
    <property type="match status" value="1"/>
</dbReference>
<dbReference type="Gene3D" id="2.60.40.3140">
    <property type="match status" value="1"/>
</dbReference>
<dbReference type="AlphaFoldDB" id="A0A178ICR9"/>
<dbReference type="Pfam" id="PF01841">
    <property type="entry name" value="Transglut_core"/>
    <property type="match status" value="1"/>
</dbReference>
<dbReference type="OrthoDB" id="184520at2"/>
<comment type="caution">
    <text evidence="4">The sequence shown here is derived from an EMBL/GenBank/DDBJ whole genome shotgun (WGS) entry which is preliminary data.</text>
</comment>
<dbReference type="Pfam" id="PF12969">
    <property type="entry name" value="DUF3857"/>
    <property type="match status" value="1"/>
</dbReference>
<evidence type="ECO:0000313" key="5">
    <source>
        <dbReference type="Proteomes" id="UP000078486"/>
    </source>
</evidence>
<evidence type="ECO:0000313" key="4">
    <source>
        <dbReference type="EMBL" id="OAM87770.1"/>
    </source>
</evidence>
<organism evidence="4 5">
    <name type="scientific">Termitidicoccus mucosus</name>
    <dbReference type="NCBI Taxonomy" id="1184151"/>
    <lineage>
        <taxon>Bacteria</taxon>
        <taxon>Pseudomonadati</taxon>
        <taxon>Verrucomicrobiota</taxon>
        <taxon>Opitutia</taxon>
        <taxon>Opitutales</taxon>
        <taxon>Opitutaceae</taxon>
        <taxon>Termitidicoccus</taxon>
    </lineage>
</organism>
<feature type="domain" description="Transglutaminase-like" evidence="2">
    <location>
        <begin position="268"/>
        <end position="387"/>
    </location>
</feature>
<keyword evidence="5" id="KW-1185">Reference proteome</keyword>
<evidence type="ECO:0000256" key="1">
    <source>
        <dbReference type="SAM" id="MobiDB-lite"/>
    </source>
</evidence>
<dbReference type="Gene3D" id="2.60.120.1130">
    <property type="match status" value="1"/>
</dbReference>
<protein>
    <recommendedName>
        <fullName evidence="6">DUF3857 domain-containing protein</fullName>
    </recommendedName>
</protein>
<feature type="domain" description="DUF3857" evidence="3">
    <location>
        <begin position="59"/>
        <end position="213"/>
    </location>
</feature>
<dbReference type="EMBL" id="LRRQ01000157">
    <property type="protein sequence ID" value="OAM87770.1"/>
    <property type="molecule type" value="Genomic_DNA"/>
</dbReference>
<sequence length="656" mass="74491">MSWLALGFSPFAEAIDWQPLDPGDLAATASAIDPDAGAEILYRYLEIDDSFNYDSSGSSSHEYIRIKIYNDKGVRELDKIDIPYTNLSSVRRLMARVIKPGGGILEVNKDAFHQRDIVKKGDRKVQVISFSFPSIEPGDIVEYKWDTRSDTNVYGLQLRLLREMPTRRVCFRVKPFLAPGLNFDVFYHQCQQQKFERDREDFHSIELRDLPAFKEEPWMPPEDEVQPWILFYPMLVEEKPGNFWPNTGKTTAGDMASYTRRPSKEIKEAAARITAGATTVEERARLINDYCRNQILNTSRYIPKSGDIVKPKSKPTPGYTLEKKQGRTIDIVTLYHALARAAGLDSRVALCADRSDAFFRRDIRLSSQLPAQIVAVKDGGGWLFFDPAFDSVPAGSLRWYNEGVPVLVATPQSVEWLTTPLTPADRTRLKRTARLRLNDEGTLMGELRFDYFGHYEIQARIDFMLETPEKREEIMRERLQSRIPGAEISRLEMPGIDDLAAPVYITYNIRIPNYAERVGPRLFFQPGYFEKGNQPRFTAETRDHDIYFPYPWSVEDDVEIGVPAGFSLEEASAPGSMPENADWGKYTVQIAFKKSTKTIIYKRAFAFTPVRFSKESYAQVKRLFSALHHRDAHTLSLKSGAPSGETGAAPAAAAAR</sequence>
<dbReference type="STRING" id="1184151.AW736_20565"/>
<evidence type="ECO:0000259" key="3">
    <source>
        <dbReference type="Pfam" id="PF12969"/>
    </source>
</evidence>
<name>A0A178ICR9_9BACT</name>
<feature type="region of interest" description="Disordered" evidence="1">
    <location>
        <begin position="635"/>
        <end position="656"/>
    </location>
</feature>
<gene>
    <name evidence="4" type="ORF">AW736_20565</name>
</gene>
<reference evidence="4 5" key="1">
    <citation type="submission" date="2016-01" db="EMBL/GenBank/DDBJ databases">
        <title>High potential of lignocellulose degradation of a new Verrucomicrobia species.</title>
        <authorList>
            <person name="Wang Y."/>
            <person name="Shi Y."/>
            <person name="Qiu Z."/>
            <person name="Liu S."/>
            <person name="Yang H."/>
        </authorList>
    </citation>
    <scope>NUCLEOTIDE SEQUENCE [LARGE SCALE GENOMIC DNA]</scope>
    <source>
        <strain evidence="4 5">TSB47</strain>
    </source>
</reference>
<dbReference type="InterPro" id="IPR024618">
    <property type="entry name" value="DUF3857"/>
</dbReference>
<dbReference type="Proteomes" id="UP000078486">
    <property type="component" value="Unassembled WGS sequence"/>
</dbReference>
<dbReference type="InterPro" id="IPR002931">
    <property type="entry name" value="Transglutaminase-like"/>
</dbReference>
<dbReference type="InterPro" id="IPR038765">
    <property type="entry name" value="Papain-like_cys_pep_sf"/>
</dbReference>
<evidence type="ECO:0008006" key="6">
    <source>
        <dbReference type="Google" id="ProtNLM"/>
    </source>
</evidence>
<dbReference type="RefSeq" id="WP_145929017.1">
    <property type="nucleotide sequence ID" value="NZ_CP109796.1"/>
</dbReference>
<accession>A0A178ICR9</accession>
<evidence type="ECO:0000259" key="2">
    <source>
        <dbReference type="Pfam" id="PF01841"/>
    </source>
</evidence>